<dbReference type="OrthoDB" id="7161229at2"/>
<sequence length="133" mass="14609">MKGTGRCTLWNVDARAFLALIAFTVIIPLSHAASLSKEGLARVQREIESNWLHPFDLVGSQPITITAKIHLNRKGAIEGTPEIAGSGAPASELKSAILSIRRALNRSAPFQLQEEEYDNWKVITLTFQLSTEP</sequence>
<comment type="caution">
    <text evidence="1">The sequence shown here is derived from an EMBL/GenBank/DDBJ whole genome shotgun (WGS) entry which is preliminary data.</text>
</comment>
<dbReference type="EMBL" id="PGGM01000001">
    <property type="protein sequence ID" value="PSH67033.1"/>
    <property type="molecule type" value="Genomic_DNA"/>
</dbReference>
<dbReference type="Gene3D" id="3.30.1150.10">
    <property type="match status" value="1"/>
</dbReference>
<evidence type="ECO:0000313" key="1">
    <source>
        <dbReference type="EMBL" id="PSH67033.1"/>
    </source>
</evidence>
<accession>A0A2P7BKP0</accession>
<evidence type="ECO:0000313" key="2">
    <source>
        <dbReference type="Proteomes" id="UP000241764"/>
    </source>
</evidence>
<keyword evidence="2" id="KW-1185">Reference proteome</keyword>
<dbReference type="RefSeq" id="WP_106662102.1">
    <property type="nucleotide sequence ID" value="NZ_PGGM01000001.1"/>
</dbReference>
<protein>
    <recommendedName>
        <fullName evidence="3">Energy transducer TonB</fullName>
    </recommendedName>
</protein>
<gene>
    <name evidence="1" type="ORF">CU103_01250</name>
</gene>
<proteinExistence type="predicted"/>
<name>A0A2P7BKP0_9HYPH</name>
<organism evidence="1 2">
    <name type="scientific">Phyllobacterium sophorae</name>
    <dbReference type="NCBI Taxonomy" id="1520277"/>
    <lineage>
        <taxon>Bacteria</taxon>
        <taxon>Pseudomonadati</taxon>
        <taxon>Pseudomonadota</taxon>
        <taxon>Alphaproteobacteria</taxon>
        <taxon>Hyphomicrobiales</taxon>
        <taxon>Phyllobacteriaceae</taxon>
        <taxon>Phyllobacterium</taxon>
    </lineage>
</organism>
<dbReference type="Proteomes" id="UP000241764">
    <property type="component" value="Unassembled WGS sequence"/>
</dbReference>
<evidence type="ECO:0008006" key="3">
    <source>
        <dbReference type="Google" id="ProtNLM"/>
    </source>
</evidence>
<dbReference type="AlphaFoldDB" id="A0A2P7BKP0"/>
<reference evidence="2" key="1">
    <citation type="submission" date="2017-11" db="EMBL/GenBank/DDBJ databases">
        <authorList>
            <person name="Kuznetsova I."/>
            <person name="Sazanova A."/>
            <person name="Chirak E."/>
            <person name="Safronova V."/>
            <person name="Willems A."/>
        </authorList>
    </citation>
    <scope>NUCLEOTIDE SEQUENCE [LARGE SCALE GENOMIC DNA]</scope>
    <source>
        <strain evidence="2">CCBAU 03422</strain>
    </source>
</reference>